<evidence type="ECO:0000313" key="1">
    <source>
        <dbReference type="EMBL" id="KAG8469755.1"/>
    </source>
</evidence>
<dbReference type="AlphaFoldDB" id="A0A8J5XXJ0"/>
<comment type="caution">
    <text evidence="1">The sequence shown here is derived from an EMBL/GenBank/DDBJ whole genome shotgun (WGS) entry which is preliminary data.</text>
</comment>
<accession>A0A8J5XXJ0</accession>
<sequence length="126" mass="13760">MGSPFFEQALAQLARGEPLTDRSICLYFRSCRRAAFRDGHPALTATPDGFANANHFGVAGEWQRIEIVVLGKTDDASGHSCLKVALKSCHGKYLRADVDTNAVDFGAVEQLGWEEFELAEHGDGTF</sequence>
<dbReference type="Gene3D" id="2.80.10.50">
    <property type="match status" value="1"/>
</dbReference>
<evidence type="ECO:0000313" key="2">
    <source>
        <dbReference type="Proteomes" id="UP000751190"/>
    </source>
</evidence>
<dbReference type="Proteomes" id="UP000751190">
    <property type="component" value="Unassembled WGS sequence"/>
</dbReference>
<keyword evidence="2" id="KW-1185">Reference proteome</keyword>
<proteinExistence type="predicted"/>
<protein>
    <submittedName>
        <fullName evidence="1">Uncharacterized protein</fullName>
    </submittedName>
</protein>
<name>A0A8J5XXJ0_DIALT</name>
<dbReference type="EMBL" id="JAGTXO010000002">
    <property type="protein sequence ID" value="KAG8469755.1"/>
    <property type="molecule type" value="Genomic_DNA"/>
</dbReference>
<dbReference type="CDD" id="cd00257">
    <property type="entry name" value="beta-trefoil_FSCN-like"/>
    <property type="match status" value="1"/>
</dbReference>
<gene>
    <name evidence="1" type="ORF">KFE25_006210</name>
</gene>
<reference evidence="1" key="1">
    <citation type="submission" date="2021-05" db="EMBL/GenBank/DDBJ databases">
        <title>The genome of the haptophyte Pavlova lutheri (Diacronema luteri, Pavlovales) - a model for lipid biosynthesis in eukaryotic algae.</title>
        <authorList>
            <person name="Hulatt C.J."/>
            <person name="Posewitz M.C."/>
        </authorList>
    </citation>
    <scope>NUCLEOTIDE SEQUENCE</scope>
    <source>
        <strain evidence="1">NIVA-4/92</strain>
    </source>
</reference>
<organism evidence="1 2">
    <name type="scientific">Diacronema lutheri</name>
    <name type="common">Unicellular marine alga</name>
    <name type="synonym">Monochrysis lutheri</name>
    <dbReference type="NCBI Taxonomy" id="2081491"/>
    <lineage>
        <taxon>Eukaryota</taxon>
        <taxon>Haptista</taxon>
        <taxon>Haptophyta</taxon>
        <taxon>Pavlovophyceae</taxon>
        <taxon>Pavlovales</taxon>
        <taxon>Pavlovaceae</taxon>
        <taxon>Diacronema</taxon>
    </lineage>
</organism>